<dbReference type="AlphaFoldDB" id="A0AAV5GP24"/>
<evidence type="ECO:0000313" key="2">
    <source>
        <dbReference type="EMBL" id="GJN94101.1"/>
    </source>
</evidence>
<name>A0AAV5GP24_9BASI</name>
<feature type="compositionally biased region" description="Basic and acidic residues" evidence="1">
    <location>
        <begin position="28"/>
        <end position="37"/>
    </location>
</feature>
<gene>
    <name evidence="2" type="ORF">Rhopal_007175-T1</name>
</gene>
<feature type="region of interest" description="Disordered" evidence="1">
    <location>
        <begin position="28"/>
        <end position="66"/>
    </location>
</feature>
<comment type="caution">
    <text evidence="2">The sequence shown here is derived from an EMBL/GenBank/DDBJ whole genome shotgun (WGS) entry which is preliminary data.</text>
</comment>
<evidence type="ECO:0000313" key="3">
    <source>
        <dbReference type="Proteomes" id="UP001342314"/>
    </source>
</evidence>
<accession>A0AAV5GP24</accession>
<proteinExistence type="predicted"/>
<evidence type="ECO:0000256" key="1">
    <source>
        <dbReference type="SAM" id="MobiDB-lite"/>
    </source>
</evidence>
<dbReference type="EMBL" id="BQKY01000016">
    <property type="protein sequence ID" value="GJN94101.1"/>
    <property type="molecule type" value="Genomic_DNA"/>
</dbReference>
<reference evidence="2 3" key="1">
    <citation type="submission" date="2021-12" db="EMBL/GenBank/DDBJ databases">
        <title>High titer production of polyol ester of fatty acids by Rhodotorula paludigena BS15 towards product separation-free biomass refinery.</title>
        <authorList>
            <person name="Mano J."/>
            <person name="Ono H."/>
            <person name="Tanaka T."/>
            <person name="Naito K."/>
            <person name="Sushida H."/>
            <person name="Ike M."/>
            <person name="Tokuyasu K."/>
            <person name="Kitaoka M."/>
        </authorList>
    </citation>
    <scope>NUCLEOTIDE SEQUENCE [LARGE SCALE GENOMIC DNA]</scope>
    <source>
        <strain evidence="2 3">BS15</strain>
    </source>
</reference>
<dbReference type="Proteomes" id="UP001342314">
    <property type="component" value="Unassembled WGS sequence"/>
</dbReference>
<organism evidence="2 3">
    <name type="scientific">Rhodotorula paludigena</name>
    <dbReference type="NCBI Taxonomy" id="86838"/>
    <lineage>
        <taxon>Eukaryota</taxon>
        <taxon>Fungi</taxon>
        <taxon>Dikarya</taxon>
        <taxon>Basidiomycota</taxon>
        <taxon>Pucciniomycotina</taxon>
        <taxon>Microbotryomycetes</taxon>
        <taxon>Sporidiobolales</taxon>
        <taxon>Sporidiobolaceae</taxon>
        <taxon>Rhodotorula</taxon>
    </lineage>
</organism>
<protein>
    <submittedName>
        <fullName evidence="2">Uncharacterized protein</fullName>
    </submittedName>
</protein>
<keyword evidence="3" id="KW-1185">Reference proteome</keyword>
<sequence length="66" mass="7130">MAPKDKVAETHALPQLGEALEQALSLREPDERHHEVDPAGAADQQIQSRPQACYPAVPVCDDNDVG</sequence>